<feature type="domain" description="Tyrosinase copper-binding" evidence="4">
    <location>
        <begin position="99"/>
        <end position="116"/>
    </location>
</feature>
<dbReference type="OrthoDB" id="6132182at2759"/>
<dbReference type="PROSITE" id="PS00498">
    <property type="entry name" value="TYROSINASE_2"/>
    <property type="match status" value="1"/>
</dbReference>
<keyword evidence="2" id="KW-0186">Copper</keyword>
<dbReference type="AlphaFoldDB" id="A0A8H4RQF7"/>
<evidence type="ECO:0000256" key="1">
    <source>
        <dbReference type="ARBA" id="ARBA00022723"/>
    </source>
</evidence>
<dbReference type="InterPro" id="IPR008922">
    <property type="entry name" value="Di-copper_centre_dom_sf"/>
</dbReference>
<name>A0A8H4RQF7_9HELO</name>
<dbReference type="GO" id="GO:0046872">
    <property type="term" value="F:metal ion binding"/>
    <property type="evidence" value="ECO:0007669"/>
    <property type="project" value="UniProtKB-KW"/>
</dbReference>
<accession>A0A8H4RQF7</accession>
<evidence type="ECO:0000313" key="7">
    <source>
        <dbReference type="Proteomes" id="UP000566819"/>
    </source>
</evidence>
<evidence type="ECO:0000259" key="4">
    <source>
        <dbReference type="PROSITE" id="PS00497"/>
    </source>
</evidence>
<proteinExistence type="predicted"/>
<evidence type="ECO:0000313" key="6">
    <source>
        <dbReference type="EMBL" id="KAF4633758.1"/>
    </source>
</evidence>
<dbReference type="EMBL" id="JAAMPI010000234">
    <property type="protein sequence ID" value="KAF4633758.1"/>
    <property type="molecule type" value="Genomic_DNA"/>
</dbReference>
<dbReference type="GO" id="GO:0016491">
    <property type="term" value="F:oxidoreductase activity"/>
    <property type="evidence" value="ECO:0007669"/>
    <property type="project" value="InterPro"/>
</dbReference>
<keyword evidence="7" id="KW-1185">Reference proteome</keyword>
<dbReference type="Proteomes" id="UP000566819">
    <property type="component" value="Unassembled WGS sequence"/>
</dbReference>
<keyword evidence="1" id="KW-0479">Metal-binding</keyword>
<dbReference type="PANTHER" id="PTHR11474:SF126">
    <property type="entry name" value="TYROSINASE-LIKE PROTEIN TYR-1-RELATED"/>
    <property type="match status" value="1"/>
</dbReference>
<dbReference type="PROSITE" id="PS51257">
    <property type="entry name" value="PROKAR_LIPOPROTEIN"/>
    <property type="match status" value="1"/>
</dbReference>
<dbReference type="PROSITE" id="PS00497">
    <property type="entry name" value="TYROSINASE_1"/>
    <property type="match status" value="1"/>
</dbReference>
<keyword evidence="3" id="KW-0732">Signal</keyword>
<feature type="chain" id="PRO_5033987052" description="Tyrosinase copper-binding domain-containing protein" evidence="3">
    <location>
        <begin position="23"/>
        <end position="367"/>
    </location>
</feature>
<dbReference type="InterPro" id="IPR002227">
    <property type="entry name" value="Tyrosinase_Cu-bd"/>
</dbReference>
<dbReference type="PANTHER" id="PTHR11474">
    <property type="entry name" value="TYROSINASE FAMILY MEMBER"/>
    <property type="match status" value="1"/>
</dbReference>
<organism evidence="6 7">
    <name type="scientific">Cudoniella acicularis</name>
    <dbReference type="NCBI Taxonomy" id="354080"/>
    <lineage>
        <taxon>Eukaryota</taxon>
        <taxon>Fungi</taxon>
        <taxon>Dikarya</taxon>
        <taxon>Ascomycota</taxon>
        <taxon>Pezizomycotina</taxon>
        <taxon>Leotiomycetes</taxon>
        <taxon>Helotiales</taxon>
        <taxon>Tricladiaceae</taxon>
        <taxon>Cudoniella</taxon>
    </lineage>
</organism>
<comment type="caution">
    <text evidence="6">The sequence shown here is derived from an EMBL/GenBank/DDBJ whole genome shotgun (WGS) entry which is preliminary data.</text>
</comment>
<feature type="signal peptide" evidence="3">
    <location>
        <begin position="1"/>
        <end position="22"/>
    </location>
</feature>
<dbReference type="PRINTS" id="PR00092">
    <property type="entry name" value="TYROSINASE"/>
</dbReference>
<protein>
    <recommendedName>
        <fullName evidence="4 5">Tyrosinase copper-binding domain-containing protein</fullName>
    </recommendedName>
</protein>
<evidence type="ECO:0000256" key="3">
    <source>
        <dbReference type="SAM" id="SignalP"/>
    </source>
</evidence>
<evidence type="ECO:0000256" key="2">
    <source>
        <dbReference type="ARBA" id="ARBA00023008"/>
    </source>
</evidence>
<dbReference type="InterPro" id="IPR050316">
    <property type="entry name" value="Tyrosinase/Hemocyanin"/>
</dbReference>
<gene>
    <name evidence="6" type="ORF">G7Y89_g4358</name>
</gene>
<reference evidence="6 7" key="1">
    <citation type="submission" date="2020-03" db="EMBL/GenBank/DDBJ databases">
        <title>Draft Genome Sequence of Cudoniella acicularis.</title>
        <authorList>
            <person name="Buettner E."/>
            <person name="Kellner H."/>
        </authorList>
    </citation>
    <scope>NUCLEOTIDE SEQUENCE [LARGE SCALE GENOMIC DNA]</scope>
    <source>
        <strain evidence="6 7">DSM 108380</strain>
    </source>
</reference>
<feature type="domain" description="Tyrosinase copper-binding" evidence="5">
    <location>
        <begin position="283"/>
        <end position="294"/>
    </location>
</feature>
<sequence>MLFPRVLSSTILLLASVTACVAAPVDASIEAPRAATCTSKNMLVRKEWRTLSNSDKLSYISAVKCLMSKPPQTSAYFAGVQTRYDDFVALHINSTNYVHFNAPFLAWHRWLLHLWEQELRTTCGYTGTQPWWDFSLDNTIADFANSPLFDDTYGLGGNGAYIADVSNATEFPDPIPVPIPGRTGGGCLETGPFAGLQAHMGIGLDLNYNPHCIRRDFSPTLISEALSDNYIQAAMDSPTFFDLNIAVQGVSLQVSGMRLHAGLHIGIGGQIGEEANMYSSPGDPLFWFIHAALDKLWNDWQQECWETRQTDYSGPDTIWAYPFDFFGAIPYTNVTLGYELEFEHFSSDVKIGDVMNIAASNLCYKYE</sequence>
<dbReference type="Gene3D" id="1.10.1280.10">
    <property type="entry name" value="Di-copper center containing domain from catechol oxidase"/>
    <property type="match status" value="1"/>
</dbReference>
<dbReference type="Pfam" id="PF00264">
    <property type="entry name" value="Tyrosinase"/>
    <property type="match status" value="1"/>
</dbReference>
<dbReference type="SUPFAM" id="SSF48056">
    <property type="entry name" value="Di-copper centre-containing domain"/>
    <property type="match status" value="1"/>
</dbReference>
<evidence type="ECO:0000259" key="5">
    <source>
        <dbReference type="PROSITE" id="PS00498"/>
    </source>
</evidence>